<evidence type="ECO:0000313" key="2">
    <source>
        <dbReference type="EMBL" id="AEE45712.1"/>
    </source>
</evidence>
<organism evidence="2 3">
    <name type="scientific">Cellulomonas fimi (strain ATCC 484 / DSM 20113 / JCM 1341 / CCUG 24087 / LMG 16345 / NBRC 15513 / NCIMB 8980 / NCTC 7547 / NRS-133)</name>
    <dbReference type="NCBI Taxonomy" id="590998"/>
    <lineage>
        <taxon>Bacteria</taxon>
        <taxon>Bacillati</taxon>
        <taxon>Actinomycetota</taxon>
        <taxon>Actinomycetes</taxon>
        <taxon>Micrococcales</taxon>
        <taxon>Cellulomonadaceae</taxon>
        <taxon>Cellulomonas</taxon>
    </lineage>
</organism>
<sequence length="315" mass="30432">MLVAAALVPDTALLVPGVAGSLDPLPALREAAVTAVRRAAADADRVVVVAPGPLDSTPSGVVRGSFASAGVPDRLLAWDVPEVRVGDGATRLVPAVATSLALHLLARSAVDLPVRLVEVARAAGRAGGPMPPAAEAPTGATAGPGDRAADLAALGSRLAGAAGERVALVVVGSGSARHGPDAPLADDDRAPALDASLAADLADAGPGARARLSALDEQLAADLAVSGWPGWQVLLGAVRAGVGGDGIGGDGVGGAGVGGDGMGGHGARRDAVDGAAAEASPAAAEVDAEVLAQDTSFGAHHLVALWRLRAAGAAS</sequence>
<accession>F4H778</accession>
<feature type="compositionally biased region" description="Low complexity" evidence="1">
    <location>
        <begin position="135"/>
        <end position="145"/>
    </location>
</feature>
<evidence type="ECO:0000313" key="3">
    <source>
        <dbReference type="Proteomes" id="UP000008460"/>
    </source>
</evidence>
<dbReference type="Proteomes" id="UP000008460">
    <property type="component" value="Chromosome"/>
</dbReference>
<evidence type="ECO:0000256" key="1">
    <source>
        <dbReference type="SAM" id="MobiDB-lite"/>
    </source>
</evidence>
<dbReference type="AlphaFoldDB" id="F4H778"/>
<dbReference type="EMBL" id="CP002666">
    <property type="protein sequence ID" value="AEE45712.1"/>
    <property type="molecule type" value="Genomic_DNA"/>
</dbReference>
<name>F4H778_CELFA</name>
<protein>
    <recommendedName>
        <fullName evidence="4">Extradiol ring-cleavage dioxygenase class III enzyme subunit B domain-containing protein</fullName>
    </recommendedName>
</protein>
<reference evidence="2 3" key="1">
    <citation type="submission" date="2011-04" db="EMBL/GenBank/DDBJ databases">
        <title>Complete sequence of Cellulomonas fimi ATCC 484.</title>
        <authorList>
            <consortium name="US DOE Joint Genome Institute"/>
            <person name="Lucas S."/>
            <person name="Han J."/>
            <person name="Lapidus A."/>
            <person name="Cheng J.-F."/>
            <person name="Goodwin L."/>
            <person name="Pitluck S."/>
            <person name="Peters L."/>
            <person name="Chertkov O."/>
            <person name="Detter J.C."/>
            <person name="Han C."/>
            <person name="Tapia R."/>
            <person name="Land M."/>
            <person name="Hauser L."/>
            <person name="Kyrpides N."/>
            <person name="Ivanova N."/>
            <person name="Ovchinnikova G."/>
            <person name="Pagani I."/>
            <person name="Mead D."/>
            <person name="Brumm P."/>
            <person name="Woyke T."/>
        </authorList>
    </citation>
    <scope>NUCLEOTIDE SEQUENCE [LARGE SCALE GENOMIC DNA]</scope>
    <source>
        <strain evidence="3">ATCC 484 / DSM 20113 / JCM 1341 / NBRC 15513 / NCIMB 8980 / NCTC 7547</strain>
    </source>
</reference>
<dbReference type="KEGG" id="cfi:Celf_1578"/>
<dbReference type="HOGENOM" id="CLU_881919_0_0_11"/>
<proteinExistence type="predicted"/>
<keyword evidence="3" id="KW-1185">Reference proteome</keyword>
<feature type="region of interest" description="Disordered" evidence="1">
    <location>
        <begin position="125"/>
        <end position="145"/>
    </location>
</feature>
<evidence type="ECO:0008006" key="4">
    <source>
        <dbReference type="Google" id="ProtNLM"/>
    </source>
</evidence>
<gene>
    <name evidence="2" type="ordered locus">Celf_1578</name>
</gene>
<dbReference type="RefSeq" id="WP_013770738.1">
    <property type="nucleotide sequence ID" value="NC_015514.1"/>
</dbReference>
<dbReference type="STRING" id="590998.Celf_1578"/>
<dbReference type="Gene3D" id="3.40.830.10">
    <property type="entry name" value="LigB-like"/>
    <property type="match status" value="1"/>
</dbReference>